<evidence type="ECO:0000313" key="2">
    <source>
        <dbReference type="EMBL" id="VAW95177.1"/>
    </source>
</evidence>
<sequence length="132" mass="15053">MEVSSDFKEWVTLLLVFGVGICGLVGMIVLIVLYFRLARKYDAMFPNHDDLTDARGIQGEINRTGRYMWCIVRKTLSQRNERIRKVTGGYDFRGNTPLLDIVLCYLLLFSGFIFLGSAIAVFFMTKILGIDL</sequence>
<keyword evidence="1" id="KW-0472">Membrane</keyword>
<keyword evidence="1" id="KW-0812">Transmembrane</keyword>
<protein>
    <submittedName>
        <fullName evidence="2">Uncharacterized protein</fullName>
    </submittedName>
</protein>
<reference evidence="2" key="1">
    <citation type="submission" date="2018-06" db="EMBL/GenBank/DDBJ databases">
        <authorList>
            <person name="Zhirakovskaya E."/>
        </authorList>
    </citation>
    <scope>NUCLEOTIDE SEQUENCE</scope>
</reference>
<organism evidence="2">
    <name type="scientific">hydrothermal vent metagenome</name>
    <dbReference type="NCBI Taxonomy" id="652676"/>
    <lineage>
        <taxon>unclassified sequences</taxon>
        <taxon>metagenomes</taxon>
        <taxon>ecological metagenomes</taxon>
    </lineage>
</organism>
<accession>A0A3B1A6E8</accession>
<gene>
    <name evidence="2" type="ORF">MNBD_GAMMA20-660</name>
</gene>
<keyword evidence="1" id="KW-1133">Transmembrane helix</keyword>
<proteinExistence type="predicted"/>
<evidence type="ECO:0000256" key="1">
    <source>
        <dbReference type="SAM" id="Phobius"/>
    </source>
</evidence>
<feature type="transmembrane region" description="Helical" evidence="1">
    <location>
        <begin position="102"/>
        <end position="124"/>
    </location>
</feature>
<name>A0A3B1A6E8_9ZZZZ</name>
<dbReference type="EMBL" id="UOFU01000068">
    <property type="protein sequence ID" value="VAW95177.1"/>
    <property type="molecule type" value="Genomic_DNA"/>
</dbReference>
<dbReference type="AlphaFoldDB" id="A0A3B1A6E8"/>
<feature type="transmembrane region" description="Helical" evidence="1">
    <location>
        <begin position="12"/>
        <end position="35"/>
    </location>
</feature>